<accession>A7AWA1</accession>
<dbReference type="Gene3D" id="3.10.129.10">
    <property type="entry name" value="Hotdog Thioesterase"/>
    <property type="match status" value="1"/>
</dbReference>
<dbReference type="OMA" id="NNACGHA"/>
<gene>
    <name evidence="2" type="ORF">BBOV_I002470</name>
</gene>
<dbReference type="Proteomes" id="UP000002173">
    <property type="component" value="Chromosome 1"/>
</dbReference>
<reference evidence="2 3" key="1">
    <citation type="journal article" date="2007" name="PLoS Pathog.">
        <title>Genome sequence of Babesia bovis and comparative analysis of apicomplexan hemoprotozoa.</title>
        <authorList>
            <person name="Brayton K.A."/>
            <person name="Lau A.O.T."/>
            <person name="Herndon D.R."/>
            <person name="Hannick L."/>
            <person name="Kappmeyer L.S."/>
            <person name="Berens S.J."/>
            <person name="Bidwell S.L."/>
            <person name="Brown W.C."/>
            <person name="Crabtree J."/>
            <person name="Fadrosh D."/>
            <person name="Feldblum T."/>
            <person name="Forberger H.A."/>
            <person name="Haas B.J."/>
            <person name="Howell J.M."/>
            <person name="Khouri H."/>
            <person name="Koo H."/>
            <person name="Mann D.J."/>
            <person name="Norimine J."/>
            <person name="Paulsen I.T."/>
            <person name="Radune D."/>
            <person name="Ren Q."/>
            <person name="Smith R.K. Jr."/>
            <person name="Suarez C.E."/>
            <person name="White O."/>
            <person name="Wortman J.R."/>
            <person name="Knowles D.P. Jr."/>
            <person name="McElwain T.F."/>
            <person name="Nene V.M."/>
        </authorList>
    </citation>
    <scope>NUCLEOTIDE SEQUENCE [LARGE SCALE GENOMIC DNA]</scope>
    <source>
        <strain evidence="2">T2Bo</strain>
    </source>
</reference>
<keyword evidence="3" id="KW-1185">Reference proteome</keyword>
<dbReference type="AlphaFoldDB" id="A7AWA1"/>
<dbReference type="eggNOG" id="ENOG502SGJF">
    <property type="taxonomic scope" value="Eukaryota"/>
</dbReference>
<evidence type="ECO:0000313" key="3">
    <source>
        <dbReference type="Proteomes" id="UP000002173"/>
    </source>
</evidence>
<name>A7AWA1_BABBO</name>
<dbReference type="SUPFAM" id="SSF54637">
    <property type="entry name" value="Thioesterase/thiol ester dehydrase-isomerase"/>
    <property type="match status" value="1"/>
</dbReference>
<feature type="domain" description="Thioesterase" evidence="1">
    <location>
        <begin position="109"/>
        <end position="157"/>
    </location>
</feature>
<dbReference type="PANTHER" id="PTHR47260:SF1">
    <property type="entry name" value="UPF0644 PROTEIN PB2B4.06"/>
    <property type="match status" value="1"/>
</dbReference>
<dbReference type="InParanoid" id="A7AWA1"/>
<dbReference type="KEGG" id="bbo:BBOV_I002470"/>
<protein>
    <recommendedName>
        <fullName evidence="1">Thioesterase domain-containing protein</fullName>
    </recommendedName>
</protein>
<dbReference type="InterPro" id="IPR052061">
    <property type="entry name" value="PTE-AB_protein"/>
</dbReference>
<dbReference type="InterPro" id="IPR006683">
    <property type="entry name" value="Thioestr_dom"/>
</dbReference>
<dbReference type="EMBL" id="AAXT01000005">
    <property type="protein sequence ID" value="EDO05329.1"/>
    <property type="molecule type" value="Genomic_DNA"/>
</dbReference>
<dbReference type="PANTHER" id="PTHR47260">
    <property type="entry name" value="UPF0644 PROTEIN PB2B4.06"/>
    <property type="match status" value="1"/>
</dbReference>
<comment type="caution">
    <text evidence="2">The sequence shown here is derived from an EMBL/GenBank/DDBJ whole genome shotgun (WGS) entry which is preliminary data.</text>
</comment>
<dbReference type="Pfam" id="PF03061">
    <property type="entry name" value="4HBT"/>
    <property type="match status" value="1"/>
</dbReference>
<organism evidence="2 3">
    <name type="scientific">Babesia bovis</name>
    <dbReference type="NCBI Taxonomy" id="5865"/>
    <lineage>
        <taxon>Eukaryota</taxon>
        <taxon>Sar</taxon>
        <taxon>Alveolata</taxon>
        <taxon>Apicomplexa</taxon>
        <taxon>Aconoidasida</taxon>
        <taxon>Piroplasmida</taxon>
        <taxon>Babesiidae</taxon>
        <taxon>Babesia</taxon>
    </lineage>
</organism>
<dbReference type="CDD" id="cd03443">
    <property type="entry name" value="PaaI_thioesterase"/>
    <property type="match status" value="1"/>
</dbReference>
<dbReference type="GeneID" id="5477113"/>
<dbReference type="InterPro" id="IPR029069">
    <property type="entry name" value="HotDog_dom_sf"/>
</dbReference>
<evidence type="ECO:0000259" key="1">
    <source>
        <dbReference type="Pfam" id="PF03061"/>
    </source>
</evidence>
<sequence>MVVELPKGFEEHFRFASYNRIDRVKLLESTGGKYGHIFGDNLMRNDDFHMQMYVNTTSRLAQIKGLEPHIVRINSDNFDDAICFVPQRDYITEYVHIVDVGSLCCGHKGVWHGGVTSALFDNAFGILGCTILRMAVTKYLNIQFKAPIMVGDSVALIVSFDPKDMTSEKKDRFVARGRMVNQKGVVVATGESELVDVWERWQKNSQKAQNSG</sequence>
<evidence type="ECO:0000313" key="2">
    <source>
        <dbReference type="EMBL" id="EDO05329.1"/>
    </source>
</evidence>
<proteinExistence type="predicted"/>
<dbReference type="VEuPathDB" id="PiroplasmaDB:BBOV_I002470"/>